<dbReference type="Proteomes" id="UP001283361">
    <property type="component" value="Unassembled WGS sequence"/>
</dbReference>
<accession>A0AAE0XYB4</accession>
<evidence type="ECO:0000256" key="1">
    <source>
        <dbReference type="SAM" id="MobiDB-lite"/>
    </source>
</evidence>
<feature type="region of interest" description="Disordered" evidence="1">
    <location>
        <begin position="374"/>
        <end position="393"/>
    </location>
</feature>
<evidence type="ECO:0000313" key="2">
    <source>
        <dbReference type="EMBL" id="KAK3724281.1"/>
    </source>
</evidence>
<protein>
    <submittedName>
        <fullName evidence="2">Uncharacterized protein</fullName>
    </submittedName>
</protein>
<sequence length="422" mass="47107">MLSTVDDAVKIKCFHMLLSEKSDGGFNKLEMLSLRKEIESTTPLRVSAISWQFLQVYNHKDYSRASPHHTSVVSRKLNLPNGNAHESRINFPELSKALIRANKAGACKTGISARRSLAAGDQSIPVALRPRNFTVHGCREHHLGQSNRKPKLTTPQRFIGHQLKALESYTSSSGLWITQEVTWAIDPTLLLCTRGSWGFISDPSDQLCDCLGLVVKTFSGLTSLFPGGSNRNLFEEELLWPFTEGRAALDPVGQYCGGRGGDSVLLSRGSLPPPSSGMTGKDIRDSHQDCSLAAATRPTVTPCRVTKGGERETSDFRMCEFMFMLPLRGWPGRGWAAVEFCTLGSCLFNISIPLLAHQRKLCWYQKGKMRKSDPSFDTHVKNPSVYSHPQRSEGFPRKSLFTRRVDGALFQYLPWNRYQNDP</sequence>
<dbReference type="EMBL" id="JAWDGP010007346">
    <property type="protein sequence ID" value="KAK3724281.1"/>
    <property type="molecule type" value="Genomic_DNA"/>
</dbReference>
<gene>
    <name evidence="2" type="ORF">RRG08_043280</name>
</gene>
<proteinExistence type="predicted"/>
<dbReference type="AlphaFoldDB" id="A0AAE0XYB4"/>
<keyword evidence="3" id="KW-1185">Reference proteome</keyword>
<evidence type="ECO:0000313" key="3">
    <source>
        <dbReference type="Proteomes" id="UP001283361"/>
    </source>
</evidence>
<organism evidence="2 3">
    <name type="scientific">Elysia crispata</name>
    <name type="common">lettuce slug</name>
    <dbReference type="NCBI Taxonomy" id="231223"/>
    <lineage>
        <taxon>Eukaryota</taxon>
        <taxon>Metazoa</taxon>
        <taxon>Spiralia</taxon>
        <taxon>Lophotrochozoa</taxon>
        <taxon>Mollusca</taxon>
        <taxon>Gastropoda</taxon>
        <taxon>Heterobranchia</taxon>
        <taxon>Euthyneura</taxon>
        <taxon>Panpulmonata</taxon>
        <taxon>Sacoglossa</taxon>
        <taxon>Placobranchoidea</taxon>
        <taxon>Plakobranchidae</taxon>
        <taxon>Elysia</taxon>
    </lineage>
</organism>
<reference evidence="2" key="1">
    <citation type="journal article" date="2023" name="G3 (Bethesda)">
        <title>A reference genome for the long-term kleptoplast-retaining sea slug Elysia crispata morphotype clarki.</title>
        <authorList>
            <person name="Eastman K.E."/>
            <person name="Pendleton A.L."/>
            <person name="Shaikh M.A."/>
            <person name="Suttiyut T."/>
            <person name="Ogas R."/>
            <person name="Tomko P."/>
            <person name="Gavelis G."/>
            <person name="Widhalm J.R."/>
            <person name="Wisecaver J.H."/>
        </authorList>
    </citation>
    <scope>NUCLEOTIDE SEQUENCE</scope>
    <source>
        <strain evidence="2">ECLA1</strain>
    </source>
</reference>
<comment type="caution">
    <text evidence="2">The sequence shown here is derived from an EMBL/GenBank/DDBJ whole genome shotgun (WGS) entry which is preliminary data.</text>
</comment>
<name>A0AAE0XYB4_9GAST</name>